<accession>A0AAW0D3X4</accession>
<feature type="compositionally biased region" description="Basic and acidic residues" evidence="1">
    <location>
        <begin position="79"/>
        <end position="94"/>
    </location>
</feature>
<feature type="domain" description="T6SS Phospholipase effector Tle1-like catalytic" evidence="2">
    <location>
        <begin position="14"/>
        <end position="160"/>
    </location>
</feature>
<gene>
    <name evidence="3" type="ORF">VNI00_007316</name>
</gene>
<dbReference type="PANTHER" id="PTHR33840:SF2">
    <property type="entry name" value="TLE1 PHOSPHOLIPASE DOMAIN-CONTAINING PROTEIN"/>
    <property type="match status" value="1"/>
</dbReference>
<dbReference type="EMBL" id="JAYKXP010000023">
    <property type="protein sequence ID" value="KAK7045885.1"/>
    <property type="molecule type" value="Genomic_DNA"/>
</dbReference>
<proteinExistence type="predicted"/>
<protein>
    <recommendedName>
        <fullName evidence="2">T6SS Phospholipase effector Tle1-like catalytic domain-containing protein</fullName>
    </recommendedName>
</protein>
<evidence type="ECO:0000256" key="1">
    <source>
        <dbReference type="SAM" id="MobiDB-lite"/>
    </source>
</evidence>
<dbReference type="PANTHER" id="PTHR33840">
    <property type="match status" value="1"/>
</dbReference>
<dbReference type="InterPro" id="IPR018712">
    <property type="entry name" value="Tle1-like_cat"/>
</dbReference>
<dbReference type="Pfam" id="PF09994">
    <property type="entry name" value="T6SS_Tle1-like_cat"/>
    <property type="match status" value="1"/>
</dbReference>
<evidence type="ECO:0000313" key="4">
    <source>
        <dbReference type="Proteomes" id="UP001383192"/>
    </source>
</evidence>
<name>A0AAW0D3X4_9AGAR</name>
<comment type="caution">
    <text evidence="3">The sequence shown here is derived from an EMBL/GenBank/DDBJ whole genome shotgun (WGS) entry which is preliminary data.</text>
</comment>
<evidence type="ECO:0000313" key="3">
    <source>
        <dbReference type="EMBL" id="KAK7045885.1"/>
    </source>
</evidence>
<sequence>MDVRRLPVILNPRDTVNSVGLLPRRLPFTTSNTIVRTFRHAVALDERRAKFKANHWNRPQAHEEKLGVECKHQHKHHDGAHDHEHDDHDHDHGSKKGNGVSDRNKTLRALEKKYGKDRNMNTDIEEVWFAGCHCDIGGGSVDNDTKPNLARIPLRWMIRECFKTNTGIMFHTDLLKEFGMNPDALYPEVLPRPPALPIVRGKHHIQHIPSKSVLARLTQNQQEIHLPNFSGSESTLERPRTEEELELADALSPIYDQLSLKWFWWLLEFWPIKVRYQKSDNSWANYLGWNLGRGRIVPKQRKQGVKVHRSVKMRLEAEYPDGSKYVPKATFDHKYVTWVD</sequence>
<feature type="region of interest" description="Disordered" evidence="1">
    <location>
        <begin position="70"/>
        <end position="105"/>
    </location>
</feature>
<dbReference type="AlphaFoldDB" id="A0AAW0D3X4"/>
<dbReference type="Proteomes" id="UP001383192">
    <property type="component" value="Unassembled WGS sequence"/>
</dbReference>
<keyword evidence="4" id="KW-1185">Reference proteome</keyword>
<reference evidence="3 4" key="1">
    <citation type="submission" date="2024-01" db="EMBL/GenBank/DDBJ databases">
        <title>A draft genome for a cacao thread blight-causing isolate of Paramarasmius palmivorus.</title>
        <authorList>
            <person name="Baruah I.K."/>
            <person name="Bukari Y."/>
            <person name="Amoako-Attah I."/>
            <person name="Meinhardt L.W."/>
            <person name="Bailey B.A."/>
            <person name="Cohen S.P."/>
        </authorList>
    </citation>
    <scope>NUCLEOTIDE SEQUENCE [LARGE SCALE GENOMIC DNA]</scope>
    <source>
        <strain evidence="3 4">GH-12</strain>
    </source>
</reference>
<organism evidence="3 4">
    <name type="scientific">Paramarasmius palmivorus</name>
    <dbReference type="NCBI Taxonomy" id="297713"/>
    <lineage>
        <taxon>Eukaryota</taxon>
        <taxon>Fungi</taxon>
        <taxon>Dikarya</taxon>
        <taxon>Basidiomycota</taxon>
        <taxon>Agaricomycotina</taxon>
        <taxon>Agaricomycetes</taxon>
        <taxon>Agaricomycetidae</taxon>
        <taxon>Agaricales</taxon>
        <taxon>Marasmiineae</taxon>
        <taxon>Marasmiaceae</taxon>
        <taxon>Paramarasmius</taxon>
    </lineage>
</organism>
<evidence type="ECO:0000259" key="2">
    <source>
        <dbReference type="Pfam" id="PF09994"/>
    </source>
</evidence>